<dbReference type="GO" id="GO:0003861">
    <property type="term" value="F:3-isopropylmalate dehydratase activity"/>
    <property type="evidence" value="ECO:0007669"/>
    <property type="project" value="UniProtKB-EC"/>
</dbReference>
<dbReference type="Proteomes" id="UP001597506">
    <property type="component" value="Unassembled WGS sequence"/>
</dbReference>
<evidence type="ECO:0000256" key="12">
    <source>
        <dbReference type="ARBA" id="ARBA00023501"/>
    </source>
</evidence>
<dbReference type="InterPro" id="IPR004430">
    <property type="entry name" value="3-IsopropMal_deHydase_lsu"/>
</dbReference>
<comment type="function">
    <text evidence="2 13">Catalyzes the isomerization between 2-isopropylmalate and 3-isopropylmalate, via the formation of 2-isopropylmaleate.</text>
</comment>
<keyword evidence="9 13" id="KW-0411">Iron-sulfur</keyword>
<keyword evidence="11 13" id="KW-0100">Branched-chain amino acid biosynthesis</keyword>
<keyword evidence="5 13" id="KW-0004">4Fe-4S</keyword>
<comment type="catalytic activity">
    <reaction evidence="12">
        <text>citrate = D-threo-isocitrate</text>
        <dbReference type="Rhea" id="RHEA:10336"/>
        <dbReference type="ChEBI" id="CHEBI:15562"/>
        <dbReference type="ChEBI" id="CHEBI:16947"/>
        <dbReference type="EC" id="4.2.1.3"/>
    </reaction>
</comment>
<dbReference type="PROSITE" id="PS00450">
    <property type="entry name" value="ACONITASE_1"/>
    <property type="match status" value="1"/>
</dbReference>
<keyword evidence="4 13" id="KW-0432">Leucine biosynthesis</keyword>
<keyword evidence="10 13" id="KW-0456">Lyase</keyword>
<dbReference type="NCBIfam" id="TIGR00170">
    <property type="entry name" value="leuC"/>
    <property type="match status" value="1"/>
</dbReference>
<dbReference type="PROSITE" id="PS01244">
    <property type="entry name" value="ACONITASE_2"/>
    <property type="match status" value="1"/>
</dbReference>
<feature type="binding site" evidence="13">
    <location>
        <position position="422"/>
    </location>
    <ligand>
        <name>[4Fe-4S] cluster</name>
        <dbReference type="ChEBI" id="CHEBI:49883"/>
    </ligand>
</feature>
<evidence type="ECO:0000256" key="4">
    <source>
        <dbReference type="ARBA" id="ARBA00022430"/>
    </source>
</evidence>
<feature type="binding site" evidence="13">
    <location>
        <position position="419"/>
    </location>
    <ligand>
        <name>[4Fe-4S] cluster</name>
        <dbReference type="ChEBI" id="CHEBI:49883"/>
    </ligand>
</feature>
<accession>A0ABW5RTC5</accession>
<dbReference type="NCBIfam" id="NF009116">
    <property type="entry name" value="PRK12466.1"/>
    <property type="match status" value="1"/>
</dbReference>
<evidence type="ECO:0000256" key="1">
    <source>
        <dbReference type="ARBA" id="ARBA00000491"/>
    </source>
</evidence>
<evidence type="ECO:0000256" key="13">
    <source>
        <dbReference type="HAMAP-Rule" id="MF_01026"/>
    </source>
</evidence>
<organism evidence="15 16">
    <name type="scientific">Bacillus seohaeanensis</name>
    <dbReference type="NCBI Taxonomy" id="284580"/>
    <lineage>
        <taxon>Bacteria</taxon>
        <taxon>Bacillati</taxon>
        <taxon>Bacillota</taxon>
        <taxon>Bacilli</taxon>
        <taxon>Bacillales</taxon>
        <taxon>Bacillaceae</taxon>
        <taxon>Bacillus</taxon>
    </lineage>
</organism>
<keyword evidence="8 13" id="KW-0408">Iron</keyword>
<evidence type="ECO:0000256" key="8">
    <source>
        <dbReference type="ARBA" id="ARBA00023004"/>
    </source>
</evidence>
<comment type="cofactor">
    <cofactor evidence="13">
        <name>[4Fe-4S] cluster</name>
        <dbReference type="ChEBI" id="CHEBI:49883"/>
    </cofactor>
    <text evidence="13">Binds 1 [4Fe-4S] cluster per subunit.</text>
</comment>
<feature type="domain" description="Aconitase/3-isopropylmalate dehydratase large subunit alpha/beta/alpha" evidence="14">
    <location>
        <begin position="20"/>
        <end position="469"/>
    </location>
</feature>
<name>A0ABW5RTC5_9BACI</name>
<dbReference type="InterPro" id="IPR050067">
    <property type="entry name" value="IPM_dehydratase_rel_enz"/>
</dbReference>
<reference evidence="16" key="1">
    <citation type="journal article" date="2019" name="Int. J. Syst. Evol. Microbiol.">
        <title>The Global Catalogue of Microorganisms (GCM) 10K type strain sequencing project: providing services to taxonomists for standard genome sequencing and annotation.</title>
        <authorList>
            <consortium name="The Broad Institute Genomics Platform"/>
            <consortium name="The Broad Institute Genome Sequencing Center for Infectious Disease"/>
            <person name="Wu L."/>
            <person name="Ma J."/>
        </authorList>
    </citation>
    <scope>NUCLEOTIDE SEQUENCE [LARGE SCALE GENOMIC DNA]</scope>
    <source>
        <strain evidence="16">KCTC 3913</strain>
    </source>
</reference>
<evidence type="ECO:0000256" key="3">
    <source>
        <dbReference type="ARBA" id="ARBA00004729"/>
    </source>
</evidence>
<evidence type="ECO:0000256" key="7">
    <source>
        <dbReference type="ARBA" id="ARBA00022723"/>
    </source>
</evidence>
<evidence type="ECO:0000256" key="5">
    <source>
        <dbReference type="ARBA" id="ARBA00022485"/>
    </source>
</evidence>
<evidence type="ECO:0000256" key="9">
    <source>
        <dbReference type="ARBA" id="ARBA00023014"/>
    </source>
</evidence>
<proteinExistence type="inferred from homology"/>
<keyword evidence="6 13" id="KW-0028">Amino-acid biosynthesis</keyword>
<dbReference type="Pfam" id="PF00330">
    <property type="entry name" value="Aconitase"/>
    <property type="match status" value="1"/>
</dbReference>
<dbReference type="PANTHER" id="PTHR43822:SF9">
    <property type="entry name" value="3-ISOPROPYLMALATE DEHYDRATASE"/>
    <property type="match status" value="1"/>
</dbReference>
<keyword evidence="16" id="KW-1185">Reference proteome</keyword>
<evidence type="ECO:0000256" key="6">
    <source>
        <dbReference type="ARBA" id="ARBA00022605"/>
    </source>
</evidence>
<dbReference type="InterPro" id="IPR015931">
    <property type="entry name" value="Acnase/IPM_dHydase_lsu_aba_1/3"/>
</dbReference>
<comment type="subunit">
    <text evidence="13">Heterodimer of LeuC and LeuD.</text>
</comment>
<dbReference type="PANTHER" id="PTHR43822">
    <property type="entry name" value="HOMOACONITASE, MITOCHONDRIAL-RELATED"/>
    <property type="match status" value="1"/>
</dbReference>
<dbReference type="Gene3D" id="3.30.499.10">
    <property type="entry name" value="Aconitase, domain 3"/>
    <property type="match status" value="2"/>
</dbReference>
<dbReference type="RefSeq" id="WP_377936195.1">
    <property type="nucleotide sequence ID" value="NZ_JBHUMF010000031.1"/>
</dbReference>
<comment type="similarity">
    <text evidence="13">Belongs to the aconitase/IPM isomerase family. LeuC type 1 subfamily.</text>
</comment>
<comment type="pathway">
    <text evidence="3 13">Amino-acid biosynthesis; L-leucine biosynthesis; L-leucine from 3-methyl-2-oxobutanoate: step 2/4.</text>
</comment>
<evidence type="ECO:0000256" key="2">
    <source>
        <dbReference type="ARBA" id="ARBA00002695"/>
    </source>
</evidence>
<evidence type="ECO:0000256" key="10">
    <source>
        <dbReference type="ARBA" id="ARBA00023239"/>
    </source>
</evidence>
<gene>
    <name evidence="13 15" type="primary">leuC</name>
    <name evidence="15" type="ORF">ACFSUL_13360</name>
</gene>
<dbReference type="CDD" id="cd01583">
    <property type="entry name" value="IPMI"/>
    <property type="match status" value="1"/>
</dbReference>
<dbReference type="HAMAP" id="MF_01026">
    <property type="entry name" value="LeuC_type1"/>
    <property type="match status" value="1"/>
</dbReference>
<evidence type="ECO:0000313" key="15">
    <source>
        <dbReference type="EMBL" id="MFD2681722.1"/>
    </source>
</evidence>
<evidence type="ECO:0000256" key="11">
    <source>
        <dbReference type="ARBA" id="ARBA00023304"/>
    </source>
</evidence>
<dbReference type="EMBL" id="JBHUMF010000031">
    <property type="protein sequence ID" value="MFD2681722.1"/>
    <property type="molecule type" value="Genomic_DNA"/>
</dbReference>
<sequence>MPKSYKKNKEGKTVGKTLYEKIWEKHIVHEKDNQPAILFIDLHLIHEVTSPQAFEGLRINSRGVRRPDLTLATMDHSIPTTDRSLPFKDEVAKKQVDALEKNCKEFGIQLFDLKSRNQGIVHVIAPELGVTQPGQTIVCGDSHTSTHGAFGALAFGIGTSEVEHVLATQTLKQFQSKTLAINIDGALPKGTTAKDLVLSIIAKFGHDFATGYVIEYRGEAIKNLSMEGRMTVCNMTIEMGARAGLIAPDEKTFAYLKGKQYAPKGSEWEEALTEWKSLYSDEDAQFDLSIDFDASEVEPQVTWGTNPGQGTGITGSVPIPEELPADQRKAAEKALQYIGLQPNTRITDIEIDKVFIGSCTNSRIEDLQRAANIVKGYKVAESVNALIVPGSQLVKLQAEQEGLDEIFKEAGFEWREAGCSMCLGMNEDIVLPGERCASTSNRNFEGRQGRMARTHLVSPEMAAAAAIKGHFVDVRTWKTKESEGVK</sequence>
<evidence type="ECO:0000313" key="16">
    <source>
        <dbReference type="Proteomes" id="UP001597506"/>
    </source>
</evidence>
<comment type="catalytic activity">
    <reaction evidence="1 13">
        <text>(2R,3S)-3-isopropylmalate = (2S)-2-isopropylmalate</text>
        <dbReference type="Rhea" id="RHEA:32287"/>
        <dbReference type="ChEBI" id="CHEBI:1178"/>
        <dbReference type="ChEBI" id="CHEBI:35121"/>
        <dbReference type="EC" id="4.2.1.33"/>
    </reaction>
</comment>
<feature type="binding site" evidence="13">
    <location>
        <position position="359"/>
    </location>
    <ligand>
        <name>[4Fe-4S] cluster</name>
        <dbReference type="ChEBI" id="CHEBI:49883"/>
    </ligand>
</feature>
<dbReference type="SUPFAM" id="SSF53732">
    <property type="entry name" value="Aconitase iron-sulfur domain"/>
    <property type="match status" value="1"/>
</dbReference>
<comment type="caution">
    <text evidence="15">The sequence shown here is derived from an EMBL/GenBank/DDBJ whole genome shotgun (WGS) entry which is preliminary data.</text>
</comment>
<dbReference type="NCBIfam" id="NF004016">
    <property type="entry name" value="PRK05478.1"/>
    <property type="match status" value="1"/>
</dbReference>
<keyword evidence="7 13" id="KW-0479">Metal-binding</keyword>
<dbReference type="InterPro" id="IPR036008">
    <property type="entry name" value="Aconitase_4Fe-4S_dom"/>
</dbReference>
<evidence type="ECO:0000259" key="14">
    <source>
        <dbReference type="Pfam" id="PF00330"/>
    </source>
</evidence>
<dbReference type="EC" id="4.2.1.33" evidence="13"/>
<protein>
    <recommendedName>
        <fullName evidence="13">3-isopropylmalate dehydratase large subunit</fullName>
        <ecNumber evidence="13">4.2.1.33</ecNumber>
    </recommendedName>
    <alternativeName>
        <fullName evidence="13">Alpha-IPM isomerase</fullName>
        <shortName evidence="13">IPMI</shortName>
    </alternativeName>
    <alternativeName>
        <fullName evidence="13">Isopropylmalate isomerase</fullName>
    </alternativeName>
</protein>
<dbReference type="PRINTS" id="PR00415">
    <property type="entry name" value="ACONITASE"/>
</dbReference>
<dbReference type="InterPro" id="IPR033941">
    <property type="entry name" value="IPMI_cat"/>
</dbReference>
<dbReference type="InterPro" id="IPR018136">
    <property type="entry name" value="Aconitase_4Fe-4S_BS"/>
</dbReference>
<dbReference type="InterPro" id="IPR001030">
    <property type="entry name" value="Acoase/IPM_deHydtase_lsu_aba"/>
</dbReference>